<keyword evidence="3" id="KW-1185">Reference proteome</keyword>
<name>A0A1J4MVI2_9CRYT</name>
<organism evidence="2 3">
    <name type="scientific">Cryptosporidium andersoni</name>
    <dbReference type="NCBI Taxonomy" id="117008"/>
    <lineage>
        <taxon>Eukaryota</taxon>
        <taxon>Sar</taxon>
        <taxon>Alveolata</taxon>
        <taxon>Apicomplexa</taxon>
        <taxon>Conoidasida</taxon>
        <taxon>Coccidia</taxon>
        <taxon>Eucoccidiorida</taxon>
        <taxon>Eimeriorina</taxon>
        <taxon>Cryptosporidiidae</taxon>
        <taxon>Cryptosporidium</taxon>
    </lineage>
</organism>
<dbReference type="RefSeq" id="XP_067070046.1">
    <property type="nucleotide sequence ID" value="XM_067213755.1"/>
</dbReference>
<dbReference type="OrthoDB" id="10470140at2759"/>
<protein>
    <submittedName>
        <fullName evidence="2">Uncharacterized protein</fullName>
    </submittedName>
</protein>
<feature type="region of interest" description="Disordered" evidence="1">
    <location>
        <begin position="41"/>
        <end position="110"/>
    </location>
</feature>
<comment type="caution">
    <text evidence="2">The sequence shown here is derived from an EMBL/GenBank/DDBJ whole genome shotgun (WGS) entry which is preliminary data.</text>
</comment>
<gene>
    <name evidence="2" type="ORF">cand_035290</name>
</gene>
<proteinExistence type="predicted"/>
<dbReference type="GeneID" id="92367713"/>
<feature type="compositionally biased region" description="Basic and acidic residues" evidence="1">
    <location>
        <begin position="73"/>
        <end position="82"/>
    </location>
</feature>
<evidence type="ECO:0000256" key="1">
    <source>
        <dbReference type="SAM" id="MobiDB-lite"/>
    </source>
</evidence>
<evidence type="ECO:0000313" key="2">
    <source>
        <dbReference type="EMBL" id="OII78200.1"/>
    </source>
</evidence>
<feature type="compositionally biased region" description="Basic residues" evidence="1">
    <location>
        <begin position="47"/>
        <end position="72"/>
    </location>
</feature>
<evidence type="ECO:0000313" key="3">
    <source>
        <dbReference type="Proteomes" id="UP000186804"/>
    </source>
</evidence>
<accession>A0A1J4MVI2</accession>
<dbReference type="VEuPathDB" id="CryptoDB:cand_035290"/>
<reference evidence="2 3" key="1">
    <citation type="submission" date="2016-10" db="EMBL/GenBank/DDBJ databases">
        <title>Reductive evolution of mitochondrial metabolism and differential evolution of invasion-related proteins in Cryptosporidium.</title>
        <authorList>
            <person name="Liu S."/>
            <person name="Roellig D.M."/>
            <person name="Guo Y."/>
            <person name="Li N."/>
            <person name="Frace M.A."/>
            <person name="Tang K."/>
            <person name="Zhang L."/>
            <person name="Feng Y."/>
            <person name="Xiao L."/>
        </authorList>
    </citation>
    <scope>NUCLEOTIDE SEQUENCE [LARGE SCALE GENOMIC DNA]</scope>
    <source>
        <strain evidence="2">30847</strain>
    </source>
</reference>
<feature type="compositionally biased region" description="Basic residues" evidence="1">
    <location>
        <begin position="99"/>
        <end position="110"/>
    </location>
</feature>
<dbReference type="AlphaFoldDB" id="A0A1J4MVI2"/>
<dbReference type="EMBL" id="LRBS01000005">
    <property type="protein sequence ID" value="OII78200.1"/>
    <property type="molecule type" value="Genomic_DNA"/>
</dbReference>
<sequence>MRVYTAVTYILLCVLYYIYTVNSSEKNIQPISASRVTFLEAKSENQKRHRDHNKRKRHKKIRHKNKKTKMSRINKEKGVEKKDKHKNKQSKVGKDKYKSSSKRKRHHRYLKNRISCCKVCKS</sequence>
<dbReference type="Proteomes" id="UP000186804">
    <property type="component" value="Unassembled WGS sequence"/>
</dbReference>